<sequence>MGGRILPRLGSALELLNLEVESGPILGVTHEYSGHFRPAVEGVRRSGPRAPRPGGAGAGTRRRRRACRH</sequence>
<comment type="caution">
    <text evidence="2">The sequence shown here is derived from an EMBL/GenBank/DDBJ whole genome shotgun (WGS) entry which is preliminary data.</text>
</comment>
<evidence type="ECO:0000313" key="3">
    <source>
        <dbReference type="Proteomes" id="UP001589575"/>
    </source>
</evidence>
<protein>
    <submittedName>
        <fullName evidence="2">Uncharacterized protein</fullName>
    </submittedName>
</protein>
<accession>A0ABV5G340</accession>
<gene>
    <name evidence="2" type="ORF">ACFFX0_20005</name>
</gene>
<dbReference type="Proteomes" id="UP001589575">
    <property type="component" value="Unassembled WGS sequence"/>
</dbReference>
<name>A0ABV5G340_9MICC</name>
<proteinExistence type="predicted"/>
<reference evidence="2 3" key="1">
    <citation type="submission" date="2024-09" db="EMBL/GenBank/DDBJ databases">
        <authorList>
            <person name="Sun Q."/>
            <person name="Mori K."/>
        </authorList>
    </citation>
    <scope>NUCLEOTIDE SEQUENCE [LARGE SCALE GENOMIC DNA]</scope>
    <source>
        <strain evidence="2 3">CCM 7609</strain>
    </source>
</reference>
<evidence type="ECO:0000256" key="1">
    <source>
        <dbReference type="SAM" id="MobiDB-lite"/>
    </source>
</evidence>
<dbReference type="EMBL" id="JBHMFI010000001">
    <property type="protein sequence ID" value="MFB9073357.1"/>
    <property type="molecule type" value="Genomic_DNA"/>
</dbReference>
<organism evidence="2 3">
    <name type="scientific">Citricoccus parietis</name>
    <dbReference type="NCBI Taxonomy" id="592307"/>
    <lineage>
        <taxon>Bacteria</taxon>
        <taxon>Bacillati</taxon>
        <taxon>Actinomycetota</taxon>
        <taxon>Actinomycetes</taxon>
        <taxon>Micrococcales</taxon>
        <taxon>Micrococcaceae</taxon>
        <taxon>Citricoccus</taxon>
    </lineage>
</organism>
<keyword evidence="3" id="KW-1185">Reference proteome</keyword>
<evidence type="ECO:0000313" key="2">
    <source>
        <dbReference type="EMBL" id="MFB9073357.1"/>
    </source>
</evidence>
<feature type="compositionally biased region" description="Basic residues" evidence="1">
    <location>
        <begin position="60"/>
        <end position="69"/>
    </location>
</feature>
<feature type="region of interest" description="Disordered" evidence="1">
    <location>
        <begin position="40"/>
        <end position="69"/>
    </location>
</feature>